<evidence type="ECO:0000256" key="2">
    <source>
        <dbReference type="RuleBase" id="RU004003"/>
    </source>
</evidence>
<keyword evidence="10" id="KW-1185">Reference proteome</keyword>
<feature type="domain" description="Cohesin" evidence="7">
    <location>
        <begin position="645"/>
        <end position="738"/>
    </location>
</feature>
<reference evidence="9 10" key="1">
    <citation type="submission" date="2020-08" db="EMBL/GenBank/DDBJ databases">
        <title>Edaphobacter telluris sp. nov. and Acidobacterium dinghuensis sp. nov., two acidobacteria isolated from forest soil.</title>
        <authorList>
            <person name="Fu J."/>
            <person name="Qiu L."/>
        </authorList>
    </citation>
    <scope>NUCLEOTIDE SEQUENCE [LARGE SCALE GENOMIC DNA]</scope>
    <source>
        <strain evidence="9">4Y35</strain>
    </source>
</reference>
<feature type="domain" description="Type II/III secretion system secretin-like" evidence="6">
    <location>
        <begin position="394"/>
        <end position="562"/>
    </location>
</feature>
<dbReference type="PANTHER" id="PTHR30332">
    <property type="entry name" value="PROBABLE GENERAL SECRETION PATHWAY PROTEIN D"/>
    <property type="match status" value="1"/>
</dbReference>
<dbReference type="InterPro" id="IPR011990">
    <property type="entry name" value="TPR-like_helical_dom_sf"/>
</dbReference>
<dbReference type="InterPro" id="IPR004846">
    <property type="entry name" value="T2SS/T3SS_dom"/>
</dbReference>
<dbReference type="PRINTS" id="PR00811">
    <property type="entry name" value="BCTERIALGSPD"/>
</dbReference>
<dbReference type="Pfam" id="PF00263">
    <property type="entry name" value="Secretin"/>
    <property type="match status" value="1"/>
</dbReference>
<keyword evidence="3" id="KW-0813">Transport</keyword>
<dbReference type="SUPFAM" id="SSF48452">
    <property type="entry name" value="TPR-like"/>
    <property type="match status" value="1"/>
</dbReference>
<dbReference type="GO" id="GO:0009279">
    <property type="term" value="C:cell outer membrane"/>
    <property type="evidence" value="ECO:0007669"/>
    <property type="project" value="UniProtKB-SubCell"/>
</dbReference>
<feature type="signal peptide" evidence="5">
    <location>
        <begin position="1"/>
        <end position="27"/>
    </location>
</feature>
<dbReference type="InterPro" id="IPR002102">
    <property type="entry name" value="Cohesin_dom"/>
</dbReference>
<feature type="compositionally biased region" description="Low complexity" evidence="4">
    <location>
        <begin position="346"/>
        <end position="365"/>
    </location>
</feature>
<sequence length="769" mass="82199">MNYRAVKLCFFFLGFVFLLGSSVTAHAQSAKSFYKQGINAEAKDDVETAYEDYYKAFQKDPKDLRYKTAYERTRFGAAAAHIHKGQKLRDQGDNTGALTEFLHAIEIDPSNELAQQEIRATRDKLNAPPNQETSVSPNATAALNDIGGPLELKPLSNEPITLHMVEDSKIVYQTVGKAAGVNVLFDPEYTSKRVQVDLTNVSLYDALRIIGTITNTFWRPITSNTIFVAQNNRGKRAELDEQAVQTFYLTNVSQQQDLNDVQTALRNVFTTAKLYAVPSQNAIIMRGTPDELLLAQKLINDLDKARAEVVVDVAVMEVNRDKLRQIGIQLPQTATINFQQSNANQSSTSTSSSSSSTSTSSTSTSNGLTLNDLAHLNATNFAVTIGQSTVNLLLSDSDTKLLQNPRVRASDGQQATLKIGEKLPVATGSYQTGAATAIVSSLVNTQFQYLDVGVNIDMKPTVHYDRDVTIKLKIEVSSQSGTVNLGGINEPIIKNDSSEQTIRLKEGEASILGGILTRQDNKSLSGTPGLAELPILRYIFGSETHEVIDDEIVFVVIPHVVRAAQISPLNTRQIDSGTTNTIELRRIQGQAAPPQPTPAVQPVPQAGSVPGQTAEGAAASAVSQMQQQANAGAPVSLQLASPPAAQKVGGSFQVAVNLSGGQDIFSVPLQMQYDSSKLTLINVDLGTLLGKDGQAVALVHRDDGSGGVAISASRPPGAGGISGSGSVLLLTFQAKAPGDASIAITRPMVRNSSQQVVPAVGSQAVVHVQ</sequence>
<organism evidence="9 10">
    <name type="scientific">Alloacidobacterium dinghuense</name>
    <dbReference type="NCBI Taxonomy" id="2763107"/>
    <lineage>
        <taxon>Bacteria</taxon>
        <taxon>Pseudomonadati</taxon>
        <taxon>Acidobacteriota</taxon>
        <taxon>Terriglobia</taxon>
        <taxon>Terriglobales</taxon>
        <taxon>Acidobacteriaceae</taxon>
        <taxon>Alloacidobacterium</taxon>
    </lineage>
</organism>
<dbReference type="Pfam" id="PF00963">
    <property type="entry name" value="Cohesin"/>
    <property type="match status" value="1"/>
</dbReference>
<dbReference type="InterPro" id="IPR019734">
    <property type="entry name" value="TPR_rpt"/>
</dbReference>
<accession>A0A7G8BQ21</accession>
<dbReference type="AlphaFoldDB" id="A0A7G8BQ21"/>
<keyword evidence="1" id="KW-0802">TPR repeat</keyword>
<dbReference type="Pfam" id="PF03958">
    <property type="entry name" value="Secretin_N"/>
    <property type="match status" value="1"/>
</dbReference>
<dbReference type="SUPFAM" id="SSF49384">
    <property type="entry name" value="Carbohydrate-binding domain"/>
    <property type="match status" value="1"/>
</dbReference>
<evidence type="ECO:0000256" key="1">
    <source>
        <dbReference type="PROSITE-ProRule" id="PRU00339"/>
    </source>
</evidence>
<name>A0A7G8BQ21_9BACT</name>
<dbReference type="GO" id="GO:0009306">
    <property type="term" value="P:protein secretion"/>
    <property type="evidence" value="ECO:0007669"/>
    <property type="project" value="InterPro"/>
</dbReference>
<protein>
    <submittedName>
        <fullName evidence="9">Type II and III secretion system protein</fullName>
    </submittedName>
</protein>
<dbReference type="RefSeq" id="WP_186746955.1">
    <property type="nucleotide sequence ID" value="NZ_CP060394.1"/>
</dbReference>
<dbReference type="InterPro" id="IPR050810">
    <property type="entry name" value="Bact_Secretion_Sys_Channel"/>
</dbReference>
<feature type="repeat" description="TPR" evidence="1">
    <location>
        <begin position="30"/>
        <end position="63"/>
    </location>
</feature>
<evidence type="ECO:0000313" key="10">
    <source>
        <dbReference type="Proteomes" id="UP000515312"/>
    </source>
</evidence>
<dbReference type="Gene3D" id="1.25.40.10">
    <property type="entry name" value="Tetratricopeptide repeat domain"/>
    <property type="match status" value="1"/>
</dbReference>
<comment type="subcellular location">
    <subcellularLocation>
        <location evidence="3">Cell outer membrane</location>
    </subcellularLocation>
</comment>
<dbReference type="SMART" id="SM00028">
    <property type="entry name" value="TPR"/>
    <property type="match status" value="2"/>
</dbReference>
<gene>
    <name evidence="9" type="ORF">H7849_12520</name>
</gene>
<feature type="region of interest" description="Disordered" evidence="4">
    <location>
        <begin position="341"/>
        <end position="366"/>
    </location>
</feature>
<dbReference type="Proteomes" id="UP000515312">
    <property type="component" value="Chromosome"/>
</dbReference>
<evidence type="ECO:0000256" key="4">
    <source>
        <dbReference type="SAM" id="MobiDB-lite"/>
    </source>
</evidence>
<dbReference type="InterPro" id="IPR001775">
    <property type="entry name" value="GspD/PilQ"/>
</dbReference>
<dbReference type="EMBL" id="CP060394">
    <property type="protein sequence ID" value="QNI34641.1"/>
    <property type="molecule type" value="Genomic_DNA"/>
</dbReference>
<keyword evidence="5" id="KW-0732">Signal</keyword>
<evidence type="ECO:0000256" key="5">
    <source>
        <dbReference type="SAM" id="SignalP"/>
    </source>
</evidence>
<dbReference type="PROSITE" id="PS50005">
    <property type="entry name" value="TPR"/>
    <property type="match status" value="2"/>
</dbReference>
<dbReference type="KEGG" id="adin:H7849_12520"/>
<dbReference type="PANTHER" id="PTHR30332:SF17">
    <property type="entry name" value="TYPE IV PILIATION SYSTEM PROTEIN DR_0774-RELATED"/>
    <property type="match status" value="1"/>
</dbReference>
<dbReference type="GO" id="GO:0030246">
    <property type="term" value="F:carbohydrate binding"/>
    <property type="evidence" value="ECO:0007669"/>
    <property type="project" value="InterPro"/>
</dbReference>
<proteinExistence type="inferred from homology"/>
<feature type="repeat" description="TPR" evidence="1">
    <location>
        <begin position="78"/>
        <end position="111"/>
    </location>
</feature>
<dbReference type="GO" id="GO:0015627">
    <property type="term" value="C:type II protein secretion system complex"/>
    <property type="evidence" value="ECO:0007669"/>
    <property type="project" value="TreeGrafter"/>
</dbReference>
<dbReference type="CDD" id="cd08547">
    <property type="entry name" value="Type_II_cohesin"/>
    <property type="match status" value="1"/>
</dbReference>
<feature type="domain" description="NolW-like" evidence="8">
    <location>
        <begin position="244"/>
        <end position="307"/>
    </location>
</feature>
<evidence type="ECO:0000256" key="3">
    <source>
        <dbReference type="RuleBase" id="RU004004"/>
    </source>
</evidence>
<evidence type="ECO:0000259" key="7">
    <source>
        <dbReference type="Pfam" id="PF00963"/>
    </source>
</evidence>
<dbReference type="Gene3D" id="2.60.40.680">
    <property type="match status" value="1"/>
</dbReference>
<evidence type="ECO:0000259" key="8">
    <source>
        <dbReference type="Pfam" id="PF03958"/>
    </source>
</evidence>
<feature type="chain" id="PRO_5028904569" evidence="5">
    <location>
        <begin position="28"/>
        <end position="769"/>
    </location>
</feature>
<comment type="similarity">
    <text evidence="2">Belongs to the bacterial secretin family.</text>
</comment>
<dbReference type="InterPro" id="IPR008965">
    <property type="entry name" value="CBM2/CBM3_carb-bd_dom_sf"/>
</dbReference>
<dbReference type="InterPro" id="IPR005644">
    <property type="entry name" value="NolW-like"/>
</dbReference>
<evidence type="ECO:0000313" key="9">
    <source>
        <dbReference type="EMBL" id="QNI34641.1"/>
    </source>
</evidence>
<feature type="region of interest" description="Disordered" evidence="4">
    <location>
        <begin position="591"/>
        <end position="620"/>
    </location>
</feature>
<dbReference type="GO" id="GO:0000272">
    <property type="term" value="P:polysaccharide catabolic process"/>
    <property type="evidence" value="ECO:0007669"/>
    <property type="project" value="InterPro"/>
</dbReference>
<evidence type="ECO:0000259" key="6">
    <source>
        <dbReference type="Pfam" id="PF00263"/>
    </source>
</evidence>